<evidence type="ECO:0000256" key="2">
    <source>
        <dbReference type="ARBA" id="ARBA00023125"/>
    </source>
</evidence>
<organism evidence="5 6">
    <name type="scientific">Actinophytocola xanthii</name>
    <dbReference type="NCBI Taxonomy" id="1912961"/>
    <lineage>
        <taxon>Bacteria</taxon>
        <taxon>Bacillati</taxon>
        <taxon>Actinomycetota</taxon>
        <taxon>Actinomycetes</taxon>
        <taxon>Pseudonocardiales</taxon>
        <taxon>Pseudonocardiaceae</taxon>
    </lineage>
</organism>
<dbReference type="GO" id="GO:0003677">
    <property type="term" value="F:DNA binding"/>
    <property type="evidence" value="ECO:0007669"/>
    <property type="project" value="UniProtKB-KW"/>
</dbReference>
<evidence type="ECO:0000259" key="4">
    <source>
        <dbReference type="Pfam" id="PF12802"/>
    </source>
</evidence>
<dbReference type="STRING" id="1912961.BU204_13235"/>
<name>A0A1Q8CS19_9PSEU</name>
<dbReference type="Gene3D" id="1.10.10.10">
    <property type="entry name" value="Winged helix-like DNA-binding domain superfamily/Winged helix DNA-binding domain"/>
    <property type="match status" value="1"/>
</dbReference>
<feature type="domain" description="HTH marR-type" evidence="4">
    <location>
        <begin position="35"/>
        <end position="94"/>
    </location>
</feature>
<gene>
    <name evidence="5" type="ORF">BU204_13235</name>
</gene>
<evidence type="ECO:0000313" key="5">
    <source>
        <dbReference type="EMBL" id="OLF17127.1"/>
    </source>
</evidence>
<sequence length="173" mass="19567">MRDVPESGNDQVSARADDEVARFVERFALLLVEAGIARMPARVFGALLVAEDGTRTAAELTEQLRVSPAAISGAVRYLTQVGLISRGRHPGERRDHYEVTDDLWYEAYANRDKQLEQWALLLGDGAAIVGEDTRAGRRLAQSRQFFDFLRGEIDGMMRRWREYQREHGADSSR</sequence>
<reference evidence="5 6" key="1">
    <citation type="submission" date="2016-12" db="EMBL/GenBank/DDBJ databases">
        <title>The draft genome sequence of Actinophytocola sp. 11-183.</title>
        <authorList>
            <person name="Wang W."/>
            <person name="Yuan L."/>
        </authorList>
    </citation>
    <scope>NUCLEOTIDE SEQUENCE [LARGE SCALE GENOMIC DNA]</scope>
    <source>
        <strain evidence="5 6">11-183</strain>
    </source>
</reference>
<dbReference type="Proteomes" id="UP000185596">
    <property type="component" value="Unassembled WGS sequence"/>
</dbReference>
<dbReference type="InterPro" id="IPR036390">
    <property type="entry name" value="WH_DNA-bd_sf"/>
</dbReference>
<keyword evidence="2" id="KW-0238">DNA-binding</keyword>
<evidence type="ECO:0000256" key="3">
    <source>
        <dbReference type="ARBA" id="ARBA00023163"/>
    </source>
</evidence>
<evidence type="ECO:0000313" key="6">
    <source>
        <dbReference type="Proteomes" id="UP000185596"/>
    </source>
</evidence>
<evidence type="ECO:0000256" key="1">
    <source>
        <dbReference type="ARBA" id="ARBA00023015"/>
    </source>
</evidence>
<dbReference type="SUPFAM" id="SSF46785">
    <property type="entry name" value="Winged helix' DNA-binding domain"/>
    <property type="match status" value="1"/>
</dbReference>
<dbReference type="InterPro" id="IPR000835">
    <property type="entry name" value="HTH_MarR-typ"/>
</dbReference>
<dbReference type="GO" id="GO:0003700">
    <property type="term" value="F:DNA-binding transcription factor activity"/>
    <property type="evidence" value="ECO:0007669"/>
    <property type="project" value="InterPro"/>
</dbReference>
<proteinExistence type="predicted"/>
<keyword evidence="1" id="KW-0805">Transcription regulation</keyword>
<dbReference type="PANTHER" id="PTHR38465:SF2">
    <property type="entry name" value="HTH-TYPE TRANSCRIPTIONAL REGULATOR MMPR5"/>
    <property type="match status" value="1"/>
</dbReference>
<protein>
    <submittedName>
        <fullName evidence="5">MarR family transcriptional regulator</fullName>
    </submittedName>
</protein>
<dbReference type="InterPro" id="IPR036388">
    <property type="entry name" value="WH-like_DNA-bd_sf"/>
</dbReference>
<dbReference type="InterPro" id="IPR052362">
    <property type="entry name" value="HTH-GbsR_regulator"/>
</dbReference>
<dbReference type="Pfam" id="PF12802">
    <property type="entry name" value="MarR_2"/>
    <property type="match status" value="1"/>
</dbReference>
<keyword evidence="3" id="KW-0804">Transcription</keyword>
<dbReference type="EMBL" id="MSIE01000021">
    <property type="protein sequence ID" value="OLF17127.1"/>
    <property type="molecule type" value="Genomic_DNA"/>
</dbReference>
<dbReference type="OrthoDB" id="67158at2"/>
<dbReference type="AlphaFoldDB" id="A0A1Q8CS19"/>
<comment type="caution">
    <text evidence="5">The sequence shown here is derived from an EMBL/GenBank/DDBJ whole genome shotgun (WGS) entry which is preliminary data.</text>
</comment>
<keyword evidence="6" id="KW-1185">Reference proteome</keyword>
<dbReference type="PANTHER" id="PTHR38465">
    <property type="entry name" value="HTH-TYPE TRANSCRIPTIONAL REGULATOR MJ1563-RELATED"/>
    <property type="match status" value="1"/>
</dbReference>
<accession>A0A1Q8CS19</accession>